<dbReference type="InterPro" id="IPR013103">
    <property type="entry name" value="RVT_2"/>
</dbReference>
<dbReference type="PANTHER" id="PTHR11439:SF470">
    <property type="entry name" value="CYSTEINE-RICH RLK (RECEPTOR-LIKE PROTEIN KINASE) 8"/>
    <property type="match status" value="1"/>
</dbReference>
<dbReference type="CDD" id="cd09272">
    <property type="entry name" value="RNase_HI_RT_Ty1"/>
    <property type="match status" value="1"/>
</dbReference>
<dbReference type="InterPro" id="IPR043502">
    <property type="entry name" value="DNA/RNA_pol_sf"/>
</dbReference>
<keyword evidence="3" id="KW-1185">Reference proteome</keyword>
<evidence type="ECO:0000313" key="2">
    <source>
        <dbReference type="EMBL" id="CAI0443253.1"/>
    </source>
</evidence>
<gene>
    <name evidence="2" type="ORF">LITE_LOCUS27592</name>
</gene>
<organism evidence="2 3">
    <name type="scientific">Linum tenue</name>
    <dbReference type="NCBI Taxonomy" id="586396"/>
    <lineage>
        <taxon>Eukaryota</taxon>
        <taxon>Viridiplantae</taxon>
        <taxon>Streptophyta</taxon>
        <taxon>Embryophyta</taxon>
        <taxon>Tracheophyta</taxon>
        <taxon>Spermatophyta</taxon>
        <taxon>Magnoliopsida</taxon>
        <taxon>eudicotyledons</taxon>
        <taxon>Gunneridae</taxon>
        <taxon>Pentapetalae</taxon>
        <taxon>rosids</taxon>
        <taxon>fabids</taxon>
        <taxon>Malpighiales</taxon>
        <taxon>Linaceae</taxon>
        <taxon>Linum</taxon>
    </lineage>
</organism>
<dbReference type="AlphaFoldDB" id="A0AAV0MAH2"/>
<dbReference type="PANTHER" id="PTHR11439">
    <property type="entry name" value="GAG-POL-RELATED RETROTRANSPOSON"/>
    <property type="match status" value="1"/>
</dbReference>
<accession>A0AAV0MAH2</accession>
<proteinExistence type="predicted"/>
<evidence type="ECO:0000259" key="1">
    <source>
        <dbReference type="Pfam" id="PF07727"/>
    </source>
</evidence>
<dbReference type="Proteomes" id="UP001154282">
    <property type="component" value="Unassembled WGS sequence"/>
</dbReference>
<reference evidence="2" key="1">
    <citation type="submission" date="2022-08" db="EMBL/GenBank/DDBJ databases">
        <authorList>
            <person name="Gutierrez-Valencia J."/>
        </authorList>
    </citation>
    <scope>NUCLEOTIDE SEQUENCE</scope>
</reference>
<feature type="domain" description="Reverse transcriptase Ty1/copia-type" evidence="1">
    <location>
        <begin position="4"/>
        <end position="81"/>
    </location>
</feature>
<evidence type="ECO:0000313" key="3">
    <source>
        <dbReference type="Proteomes" id="UP001154282"/>
    </source>
</evidence>
<protein>
    <recommendedName>
        <fullName evidence="1">Reverse transcriptase Ty1/copia-type domain-containing protein</fullName>
    </recommendedName>
</protein>
<dbReference type="EMBL" id="CAMGYJ010000007">
    <property type="protein sequence ID" value="CAI0443253.1"/>
    <property type="molecule type" value="Genomic_DNA"/>
</dbReference>
<dbReference type="Pfam" id="PF07727">
    <property type="entry name" value="RVT_2"/>
    <property type="match status" value="1"/>
</dbReference>
<comment type="caution">
    <text evidence="2">The sequence shown here is derived from an EMBL/GenBank/DDBJ whole genome shotgun (WGS) entry which is preliminary data.</text>
</comment>
<name>A0AAV0MAH2_9ROSI</name>
<feature type="non-terminal residue" evidence="2">
    <location>
        <position position="1"/>
    </location>
</feature>
<sequence length="232" mass="25903">VALIYVDGIILAGNDLSFITGVKTFLHDRFSIKDLSILRYFLRLEVARTADGVALSQRKYVLDILEDAGVEGSRPSSFPIEQNHHLTRPTDEVLADPSPYCRLVERLLYLTVTRPDITYAINILSQFVHAPSPMHMDAAYRILRYLKASPGQGSFFPSNNPLRLTAYCDADWGGCQSTRRSTTGYFISLGGAPVSWRTKKQRVVARSSPEQSTVRWPVRLVKSFGFGGSCVN</sequence>
<dbReference type="SUPFAM" id="SSF56672">
    <property type="entry name" value="DNA/RNA polymerases"/>
    <property type="match status" value="1"/>
</dbReference>